<gene>
    <name evidence="1" type="ORF">HMPREF0514_11874</name>
</gene>
<accession>A0AA86ZRH7</accession>
<proteinExistence type="predicted"/>
<dbReference type="Proteomes" id="UP000003672">
    <property type="component" value="Unassembled WGS sequence"/>
</dbReference>
<evidence type="ECO:0000313" key="2">
    <source>
        <dbReference type="Proteomes" id="UP000003672"/>
    </source>
</evidence>
<dbReference type="EMBL" id="ACGO02000008">
    <property type="protein sequence ID" value="EFJ68875.1"/>
    <property type="molecule type" value="Genomic_DNA"/>
</dbReference>
<protein>
    <submittedName>
        <fullName evidence="1">Uncharacterized protein</fullName>
    </submittedName>
</protein>
<name>A0AA86ZRH7_9LACO</name>
<reference evidence="1 2" key="1">
    <citation type="submission" date="2010-06" db="EMBL/GenBank/DDBJ databases">
        <authorList>
            <person name="Muzny D."/>
            <person name="Qin X."/>
            <person name="Buhay C."/>
            <person name="Dugan-Rocha S."/>
            <person name="Ding Y."/>
            <person name="Chen G."/>
            <person name="Hawes A."/>
            <person name="Holder M."/>
            <person name="Jhangiani S."/>
            <person name="Johnson A."/>
            <person name="Khan Z."/>
            <person name="Li Z."/>
            <person name="Liu W."/>
            <person name="Liu X."/>
            <person name="Perez L."/>
            <person name="Shen H."/>
            <person name="Wang Q."/>
            <person name="Watt J."/>
            <person name="Xi L."/>
            <person name="Xin Y."/>
            <person name="Zhou J."/>
            <person name="Deng J."/>
            <person name="Jiang H."/>
            <person name="Liu Y."/>
            <person name="Qu J."/>
            <person name="Song X.-Z."/>
            <person name="Zhang L."/>
            <person name="Villasana D."/>
            <person name="Johnson A."/>
            <person name="Liu J."/>
            <person name="Liyanage D."/>
            <person name="Lorensuhewa L."/>
            <person name="Robinson T."/>
            <person name="Song A."/>
            <person name="Song B.-B."/>
            <person name="Dinh H."/>
            <person name="Thornton R."/>
            <person name="Coyle M."/>
            <person name="Francisco L."/>
            <person name="Jackson L."/>
            <person name="Javaid M."/>
            <person name="Korchina V."/>
            <person name="Kovar C."/>
            <person name="Mata R."/>
            <person name="Mathew T."/>
            <person name="Ngo R."/>
            <person name="Nguyen L."/>
            <person name="Nguyen N."/>
            <person name="Okwuonu G."/>
            <person name="Ongeri F."/>
            <person name="Pham C."/>
            <person name="Simmons D."/>
            <person name="Wilczek-Boney K."/>
            <person name="Hale W."/>
            <person name="Jakkamsetti A."/>
            <person name="Pham P."/>
            <person name="Ruth R."/>
            <person name="San Lucas F."/>
            <person name="Warren J."/>
            <person name="Zhang J."/>
            <person name="Zhao Z."/>
            <person name="Zhou C."/>
            <person name="Zhu D."/>
            <person name="Lee S."/>
            <person name="Bess C."/>
            <person name="Blankenburg K."/>
            <person name="Forbes L."/>
            <person name="Fu Q."/>
            <person name="Gubbala S."/>
            <person name="Hirani K."/>
            <person name="Jayaseelan J.C."/>
            <person name="Lara F."/>
            <person name="Munidasa M."/>
            <person name="Palculict T."/>
            <person name="Patil S."/>
            <person name="Pu L.-L."/>
            <person name="Saada N."/>
            <person name="Tang L."/>
            <person name="Weissenberger G."/>
            <person name="Zhu Y."/>
            <person name="Hemphill L."/>
            <person name="Shang Y."/>
            <person name="Youmans B."/>
            <person name="Ayvaz T."/>
            <person name="Ross M."/>
            <person name="Santibanez J."/>
            <person name="Aqrawi P."/>
            <person name="Gross S."/>
            <person name="Joshi V."/>
            <person name="Fowler G."/>
            <person name="Nazareth L."/>
            <person name="Reid J."/>
            <person name="Worley K."/>
            <person name="Petrosino J."/>
            <person name="Highlander S."/>
            <person name="Gibbs R."/>
        </authorList>
    </citation>
    <scope>NUCLEOTIDE SEQUENCE [LARGE SCALE GENOMIC DNA]</scope>
    <source>
        <strain evidence="1 2">JV-V03</strain>
    </source>
</reference>
<organism evidence="1 2">
    <name type="scientific">Lactobacillus paragasseri JV-V03</name>
    <dbReference type="NCBI Taxonomy" id="525326"/>
    <lineage>
        <taxon>Bacteria</taxon>
        <taxon>Bacillati</taxon>
        <taxon>Bacillota</taxon>
        <taxon>Bacilli</taxon>
        <taxon>Lactobacillales</taxon>
        <taxon>Lactobacillaceae</taxon>
        <taxon>Lactobacillus</taxon>
    </lineage>
</organism>
<comment type="caution">
    <text evidence="1">The sequence shown here is derived from an EMBL/GenBank/DDBJ whole genome shotgun (WGS) entry which is preliminary data.</text>
</comment>
<sequence length="67" mass="7909">MITPLFVIVYYVPVTLYNTDTNKKSKACFSIFLSFSLAIIRNDIVFKWEKRFSMQGSYCFNSPPKIW</sequence>
<evidence type="ECO:0000313" key="1">
    <source>
        <dbReference type="EMBL" id="EFJ68875.1"/>
    </source>
</evidence>
<dbReference type="AlphaFoldDB" id="A0AA86ZRH7"/>